<dbReference type="PANTHER" id="PTHR22604:SF105">
    <property type="entry name" value="TRANS-1,2-DIHYDROBENZENE-1,2-DIOL DEHYDROGENASE"/>
    <property type="match status" value="1"/>
</dbReference>
<dbReference type="Proteomes" id="UP001597297">
    <property type="component" value="Unassembled WGS sequence"/>
</dbReference>
<dbReference type="PANTHER" id="PTHR22604">
    <property type="entry name" value="OXIDOREDUCTASES"/>
    <property type="match status" value="1"/>
</dbReference>
<evidence type="ECO:0000256" key="2">
    <source>
        <dbReference type="ARBA" id="ARBA00023002"/>
    </source>
</evidence>
<feature type="domain" description="GFO/IDH/MocA-like oxidoreductase" evidence="4">
    <location>
        <begin position="160"/>
        <end position="271"/>
    </location>
</feature>
<dbReference type="InterPro" id="IPR036291">
    <property type="entry name" value="NAD(P)-bd_dom_sf"/>
</dbReference>
<proteinExistence type="inferred from homology"/>
<dbReference type="EMBL" id="JBHUJC010000043">
    <property type="protein sequence ID" value="MFD2277602.1"/>
    <property type="molecule type" value="Genomic_DNA"/>
</dbReference>
<dbReference type="Gene3D" id="3.30.360.10">
    <property type="entry name" value="Dihydrodipicolinate Reductase, domain 2"/>
    <property type="match status" value="1"/>
</dbReference>
<dbReference type="InterPro" id="IPR050984">
    <property type="entry name" value="Gfo/Idh/MocA_domain"/>
</dbReference>
<feature type="domain" description="Gfo/Idh/MocA-like oxidoreductase N-terminal" evidence="3">
    <location>
        <begin position="21"/>
        <end position="144"/>
    </location>
</feature>
<organism evidence="5 6">
    <name type="scientific">Rubritalea spongiae</name>
    <dbReference type="NCBI Taxonomy" id="430797"/>
    <lineage>
        <taxon>Bacteria</taxon>
        <taxon>Pseudomonadati</taxon>
        <taxon>Verrucomicrobiota</taxon>
        <taxon>Verrucomicrobiia</taxon>
        <taxon>Verrucomicrobiales</taxon>
        <taxon>Rubritaleaceae</taxon>
        <taxon>Rubritalea</taxon>
    </lineage>
</organism>
<keyword evidence="2" id="KW-0560">Oxidoreductase</keyword>
<reference evidence="6" key="1">
    <citation type="journal article" date="2019" name="Int. J. Syst. Evol. Microbiol.">
        <title>The Global Catalogue of Microorganisms (GCM) 10K type strain sequencing project: providing services to taxonomists for standard genome sequencing and annotation.</title>
        <authorList>
            <consortium name="The Broad Institute Genomics Platform"/>
            <consortium name="The Broad Institute Genome Sequencing Center for Infectious Disease"/>
            <person name="Wu L."/>
            <person name="Ma J."/>
        </authorList>
    </citation>
    <scope>NUCLEOTIDE SEQUENCE [LARGE SCALE GENOMIC DNA]</scope>
    <source>
        <strain evidence="6">JCM 16545</strain>
    </source>
</reference>
<dbReference type="SUPFAM" id="SSF55347">
    <property type="entry name" value="Glyceraldehyde-3-phosphate dehydrogenase-like, C-terminal domain"/>
    <property type="match status" value="1"/>
</dbReference>
<evidence type="ECO:0000259" key="3">
    <source>
        <dbReference type="Pfam" id="PF01408"/>
    </source>
</evidence>
<evidence type="ECO:0000313" key="6">
    <source>
        <dbReference type="Proteomes" id="UP001597297"/>
    </source>
</evidence>
<protein>
    <submittedName>
        <fullName evidence="5">Gfo/Idh/MocA family protein</fullName>
    </submittedName>
</protein>
<dbReference type="Gene3D" id="3.40.50.720">
    <property type="entry name" value="NAD(P)-binding Rossmann-like Domain"/>
    <property type="match status" value="1"/>
</dbReference>
<name>A0ABW5E5H1_9BACT</name>
<dbReference type="PRINTS" id="PR01775">
    <property type="entry name" value="GLFROXRDTASE"/>
</dbReference>
<accession>A0ABW5E5H1</accession>
<keyword evidence="6" id="KW-1185">Reference proteome</keyword>
<dbReference type="SUPFAM" id="SSF51735">
    <property type="entry name" value="NAD(P)-binding Rossmann-fold domains"/>
    <property type="match status" value="1"/>
</dbReference>
<evidence type="ECO:0000256" key="1">
    <source>
        <dbReference type="ARBA" id="ARBA00010928"/>
    </source>
</evidence>
<comment type="similarity">
    <text evidence="1">Belongs to the Gfo/Idh/MocA family.</text>
</comment>
<dbReference type="InterPro" id="IPR008354">
    <property type="entry name" value="Glc-Fru_OxRdtase_bac"/>
</dbReference>
<dbReference type="RefSeq" id="WP_377137023.1">
    <property type="nucleotide sequence ID" value="NZ_JBHUJC010000043.1"/>
</dbReference>
<dbReference type="Pfam" id="PF01408">
    <property type="entry name" value="GFO_IDH_MocA"/>
    <property type="match status" value="1"/>
</dbReference>
<dbReference type="Pfam" id="PF22725">
    <property type="entry name" value="GFO_IDH_MocA_C3"/>
    <property type="match status" value="1"/>
</dbReference>
<evidence type="ECO:0000313" key="5">
    <source>
        <dbReference type="EMBL" id="MFD2277602.1"/>
    </source>
</evidence>
<evidence type="ECO:0000259" key="4">
    <source>
        <dbReference type="Pfam" id="PF22725"/>
    </source>
</evidence>
<sequence length="350" mass="38723">MRAGLATSFAHGAAAERKKLGWALVGLSRLSASRIAPALLKTQHAHLIGIVTGTKEKAAEWQKKYGIADSGVYDYDSLDRIVENPAIDVVFIVLPNSMYCEFALRAAKAGKHVFMEKPMATSSEECRKMIAASEEAGVKLGMGYQLQFEPYHIEAIRFANDEVFGKVQHMEAGFGVRMRGGDEWRLKKAMGGGDLLGLGVCVIQAARYIFGEEPSEVSAMETKTDPNKFSEVDETITWMMRFPSGKTANLYTSFNMPGYNRLTVFAEKGRFGIEPCFAIGKQRGWTSDTKVPFEFPQTDHFEVQMDLFSESILQGKEWKVDGSEGLKDHLVMDAIFQSIQSGKVESVGKA</sequence>
<dbReference type="InterPro" id="IPR000683">
    <property type="entry name" value="Gfo/Idh/MocA-like_OxRdtase_N"/>
</dbReference>
<gene>
    <name evidence="5" type="ORF">ACFSQZ_14115</name>
</gene>
<comment type="caution">
    <text evidence="5">The sequence shown here is derived from an EMBL/GenBank/DDBJ whole genome shotgun (WGS) entry which is preliminary data.</text>
</comment>
<dbReference type="InterPro" id="IPR055170">
    <property type="entry name" value="GFO_IDH_MocA-like_dom"/>
</dbReference>